<evidence type="ECO:0000256" key="1">
    <source>
        <dbReference type="SAM" id="MobiDB-lite"/>
    </source>
</evidence>
<feature type="transmembrane region" description="Helical" evidence="2">
    <location>
        <begin position="6"/>
        <end position="25"/>
    </location>
</feature>
<keyword evidence="2" id="KW-1133">Transmembrane helix</keyword>
<evidence type="ECO:0000313" key="3">
    <source>
        <dbReference type="EMBL" id="QKZ06479.1"/>
    </source>
</evidence>
<reference evidence="3 4" key="1">
    <citation type="submission" date="2020-06" db="EMBL/GenBank/DDBJ databases">
        <title>Pseudomonas eucalypticola sp. nov., an endophyte of Eucalyptus dunnii leaves with biocontrol ability of eucalyptus leaf blight.</title>
        <authorList>
            <person name="Liu Y."/>
            <person name="Song Z."/>
            <person name="Zeng H."/>
            <person name="Lu M."/>
            <person name="Wang X."/>
            <person name="Lian X."/>
            <person name="Zhang Q."/>
        </authorList>
    </citation>
    <scope>NUCLEOTIDE SEQUENCE [LARGE SCALE GENOMIC DNA]</scope>
    <source>
        <strain evidence="3 4">NP-1</strain>
    </source>
</reference>
<evidence type="ECO:0000256" key="2">
    <source>
        <dbReference type="SAM" id="Phobius"/>
    </source>
</evidence>
<dbReference type="KEGG" id="pez:HWQ56_22950"/>
<name>A0A7D5D901_9PSED</name>
<keyword evidence="2" id="KW-0812">Transmembrane</keyword>
<sequence>MTENDYFLAWGIYAFAAFGCLMVWLRLTTWIWRWLRQPLRLVMAVVLFTPTIVDPGKDMFAPAVAMTALDILFKDAGHALPAMSDLAMYSLVALVLYVIYALIRWPIERSSRARRAEQAARDEALAKAEADQRRRDEPDEPFGSADRFGRTPPQPTPPSPVGRMRVEPRL</sequence>
<evidence type="ECO:0000313" key="4">
    <source>
        <dbReference type="Proteomes" id="UP000509568"/>
    </source>
</evidence>
<feature type="transmembrane region" description="Helical" evidence="2">
    <location>
        <begin position="86"/>
        <end position="105"/>
    </location>
</feature>
<keyword evidence="4" id="KW-1185">Reference proteome</keyword>
<gene>
    <name evidence="3" type="ORF">HWQ56_22950</name>
</gene>
<dbReference type="RefSeq" id="WP_158152528.1">
    <property type="nucleotide sequence ID" value="NZ_CP056030.1"/>
</dbReference>
<proteinExistence type="predicted"/>
<feature type="compositionally biased region" description="Basic and acidic residues" evidence="1">
    <location>
        <begin position="119"/>
        <end position="137"/>
    </location>
</feature>
<keyword evidence="2" id="KW-0472">Membrane</keyword>
<protein>
    <submittedName>
        <fullName evidence="3">MFS transporter</fullName>
    </submittedName>
</protein>
<dbReference type="AlphaFoldDB" id="A0A7D5D901"/>
<dbReference type="EMBL" id="CP056030">
    <property type="protein sequence ID" value="QKZ06479.1"/>
    <property type="molecule type" value="Genomic_DNA"/>
</dbReference>
<feature type="region of interest" description="Disordered" evidence="1">
    <location>
        <begin position="119"/>
        <end position="170"/>
    </location>
</feature>
<accession>A0A7D5D901</accession>
<dbReference type="Proteomes" id="UP000509568">
    <property type="component" value="Chromosome"/>
</dbReference>
<organism evidence="3 4">
    <name type="scientific">Pseudomonas eucalypticola</name>
    <dbReference type="NCBI Taxonomy" id="2599595"/>
    <lineage>
        <taxon>Bacteria</taxon>
        <taxon>Pseudomonadati</taxon>
        <taxon>Pseudomonadota</taxon>
        <taxon>Gammaproteobacteria</taxon>
        <taxon>Pseudomonadales</taxon>
        <taxon>Pseudomonadaceae</taxon>
        <taxon>Pseudomonas</taxon>
    </lineage>
</organism>